<dbReference type="CDD" id="cd08603">
    <property type="entry name" value="GDPD_SHV3_repeat_1"/>
    <property type="match status" value="1"/>
</dbReference>
<keyword evidence="6" id="KW-0325">Glycoprotein</keyword>
<dbReference type="EC" id="3.1.4.46" evidence="2"/>
<dbReference type="InterPro" id="IPR017946">
    <property type="entry name" value="PLC-like_Pdiesterase_TIM-brl"/>
</dbReference>
<dbReference type="Pfam" id="PF03009">
    <property type="entry name" value="GDPD"/>
    <property type="match status" value="1"/>
</dbReference>
<name>A0AAV6KFB5_9ERIC</name>
<gene>
    <name evidence="10" type="ORF">RHGRI_009449</name>
</gene>
<evidence type="ECO:0000256" key="2">
    <source>
        <dbReference type="ARBA" id="ARBA00012247"/>
    </source>
</evidence>
<evidence type="ECO:0000256" key="7">
    <source>
        <dbReference type="ARBA" id="ARBA00047512"/>
    </source>
</evidence>
<dbReference type="GO" id="GO:0008889">
    <property type="term" value="F:glycerophosphodiester phosphodiesterase activity"/>
    <property type="evidence" value="ECO:0007669"/>
    <property type="project" value="UniProtKB-EC"/>
</dbReference>
<evidence type="ECO:0000259" key="9">
    <source>
        <dbReference type="PROSITE" id="PS51704"/>
    </source>
</evidence>
<dbReference type="PANTHER" id="PTHR43620:SF7">
    <property type="entry name" value="GLYCEROPHOSPHODIESTER PHOSPHODIESTERASE GDPD5-RELATED"/>
    <property type="match status" value="1"/>
</dbReference>
<dbReference type="InterPro" id="IPR030395">
    <property type="entry name" value="GP_PDE_dom"/>
</dbReference>
<comment type="catalytic activity">
    <reaction evidence="7">
        <text>a sn-glycero-3-phosphodiester + H2O = an alcohol + sn-glycerol 3-phosphate + H(+)</text>
        <dbReference type="Rhea" id="RHEA:12969"/>
        <dbReference type="ChEBI" id="CHEBI:15377"/>
        <dbReference type="ChEBI" id="CHEBI:15378"/>
        <dbReference type="ChEBI" id="CHEBI:30879"/>
        <dbReference type="ChEBI" id="CHEBI:57597"/>
        <dbReference type="ChEBI" id="CHEBI:83408"/>
        <dbReference type="EC" id="3.1.4.46"/>
    </reaction>
</comment>
<evidence type="ECO:0000256" key="6">
    <source>
        <dbReference type="ARBA" id="ARBA00023180"/>
    </source>
</evidence>
<comment type="similarity">
    <text evidence="1">Belongs to the glycerophosphoryl diester phosphodiesterase family.</text>
</comment>
<evidence type="ECO:0000256" key="5">
    <source>
        <dbReference type="ARBA" id="ARBA00022801"/>
    </source>
</evidence>
<dbReference type="Proteomes" id="UP000823749">
    <property type="component" value="Chromosome 4"/>
</dbReference>
<keyword evidence="5" id="KW-0378">Hydrolase</keyword>
<evidence type="ECO:0000256" key="1">
    <source>
        <dbReference type="ARBA" id="ARBA00007277"/>
    </source>
</evidence>
<accession>A0AAV6KFB5</accession>
<dbReference type="GO" id="GO:0006629">
    <property type="term" value="P:lipid metabolic process"/>
    <property type="evidence" value="ECO:0007669"/>
    <property type="project" value="InterPro"/>
</dbReference>
<dbReference type="GO" id="GO:0006071">
    <property type="term" value="P:glycerol metabolic process"/>
    <property type="evidence" value="ECO:0007669"/>
    <property type="project" value="UniProtKB-KW"/>
</dbReference>
<dbReference type="Gene3D" id="3.20.20.190">
    <property type="entry name" value="Phosphatidylinositol (PI) phosphodiesterase"/>
    <property type="match status" value="2"/>
</dbReference>
<sequence length="759" mass="81948">MASFFRVLRFLMDDGCEMEVLAVSTTNLCLYVPMVCIAGATYVWRGMGNEPLVIAHGGFSGLFPDSSAIAYQFAGLVSLANVIFWCDVQLTKDAAGVCAPNPNLANNTDISNIFPNQSKTYSVNGFHEVEVPDMNDILSALDLIQGVFSRPNRFDGFFPVVTVNSIPQLSPPGLWLNVEHDVFFTQRNLSMRSFVLSVFKSTIVDYVSSPEVNFLKGLVARLPTGTKLIYRFLGQNDVDPSINQTYGSLLSNLTFIKTFASGILVPKRYIWPVDASLYLLPHTTLVSDAHKAGLEVFASDFANDASFAYDFSFDPVAESLSFIDNGNFTVDGMLSDFPITQSEAIACFAHIGKNVSGQESPLVISSKGASGDFPGCTNLAYQLAISDGVDILDCPVQMTNDGIAICLGSINLLDSTLVAQSPFSNLTTTISELGISNGIFTFSLTWSQIQTLTPAISNPYANYGLTRDPKYKNAGNFMTLSEFLVLAKNASSVSGVLISIEDAAYLAGYQGLDVTDVVLRTLQNASFSTQKVMIQSTNSSVLTKFKKESNYELIYVVDENIGGADNSSITEIKTFASAVVVSKSSVFTDNAEYLTSMTNVVQMLQAFQLQVFVQIFRNEFVSQAWDFFSDATVEINSYVTGAGIKGVVTEFPGTAARYKRNRCLGLGSKTPSYMSPVQPGSLYQLIPPTELPPAEAPNPLLTESEVVEGPLPPVAILAPPPGNGSNLATPPTKSNAQLEVVSSVVPSFLAFLIATLALF</sequence>
<feature type="transmembrane region" description="Helical" evidence="8">
    <location>
        <begin position="20"/>
        <end position="44"/>
    </location>
</feature>
<dbReference type="FunFam" id="3.20.20.190:FF:000011">
    <property type="entry name" value="Glycerophosphodiester phosphodiesterase GDPDL3"/>
    <property type="match status" value="1"/>
</dbReference>
<keyword evidence="3" id="KW-0732">Signal</keyword>
<evidence type="ECO:0000256" key="3">
    <source>
        <dbReference type="ARBA" id="ARBA00022729"/>
    </source>
</evidence>
<evidence type="ECO:0000256" key="8">
    <source>
        <dbReference type="SAM" id="Phobius"/>
    </source>
</evidence>
<keyword evidence="8" id="KW-1133">Transmembrane helix</keyword>
<dbReference type="CDD" id="cd08604">
    <property type="entry name" value="GDPD_SHV3_repeat_2"/>
    <property type="match status" value="1"/>
</dbReference>
<dbReference type="SUPFAM" id="SSF51695">
    <property type="entry name" value="PLC-like phosphodiesterases"/>
    <property type="match status" value="2"/>
</dbReference>
<proteinExistence type="inferred from homology"/>
<dbReference type="PANTHER" id="PTHR43620">
    <property type="entry name" value="GLYCEROPHOSPHORYL DIESTER PHOSPHODIESTERASE"/>
    <property type="match status" value="1"/>
</dbReference>
<evidence type="ECO:0000313" key="11">
    <source>
        <dbReference type="Proteomes" id="UP000823749"/>
    </source>
</evidence>
<protein>
    <recommendedName>
        <fullName evidence="2">glycerophosphodiester phosphodiesterase</fullName>
        <ecNumber evidence="2">3.1.4.46</ecNumber>
    </recommendedName>
</protein>
<feature type="domain" description="GP-PDE" evidence="9">
    <location>
        <begin position="361"/>
        <end position="659"/>
    </location>
</feature>
<dbReference type="AlphaFoldDB" id="A0AAV6KFB5"/>
<dbReference type="PROSITE" id="PS51704">
    <property type="entry name" value="GP_PDE"/>
    <property type="match status" value="2"/>
</dbReference>
<organism evidence="10 11">
    <name type="scientific">Rhododendron griersonianum</name>
    <dbReference type="NCBI Taxonomy" id="479676"/>
    <lineage>
        <taxon>Eukaryota</taxon>
        <taxon>Viridiplantae</taxon>
        <taxon>Streptophyta</taxon>
        <taxon>Embryophyta</taxon>
        <taxon>Tracheophyta</taxon>
        <taxon>Spermatophyta</taxon>
        <taxon>Magnoliopsida</taxon>
        <taxon>eudicotyledons</taxon>
        <taxon>Gunneridae</taxon>
        <taxon>Pentapetalae</taxon>
        <taxon>asterids</taxon>
        <taxon>Ericales</taxon>
        <taxon>Ericaceae</taxon>
        <taxon>Ericoideae</taxon>
        <taxon>Rhodoreae</taxon>
        <taxon>Rhododendron</taxon>
    </lineage>
</organism>
<comment type="caution">
    <text evidence="10">The sequence shown here is derived from an EMBL/GenBank/DDBJ whole genome shotgun (WGS) entry which is preliminary data.</text>
</comment>
<keyword evidence="4" id="KW-0319">Glycerol metabolism</keyword>
<keyword evidence="8" id="KW-0472">Membrane</keyword>
<evidence type="ECO:0000256" key="4">
    <source>
        <dbReference type="ARBA" id="ARBA00022798"/>
    </source>
</evidence>
<evidence type="ECO:0000313" key="10">
    <source>
        <dbReference type="EMBL" id="KAG5551019.1"/>
    </source>
</evidence>
<feature type="domain" description="GP-PDE" evidence="9">
    <location>
        <begin position="51"/>
        <end position="345"/>
    </location>
</feature>
<keyword evidence="8" id="KW-0812">Transmembrane</keyword>
<reference evidence="10" key="1">
    <citation type="submission" date="2020-08" db="EMBL/GenBank/DDBJ databases">
        <title>Plant Genome Project.</title>
        <authorList>
            <person name="Zhang R.-G."/>
        </authorList>
    </citation>
    <scope>NUCLEOTIDE SEQUENCE</scope>
    <source>
        <strain evidence="10">WSP0</strain>
        <tissue evidence="10">Leaf</tissue>
    </source>
</reference>
<dbReference type="EMBL" id="JACTNZ010000004">
    <property type="protein sequence ID" value="KAG5551019.1"/>
    <property type="molecule type" value="Genomic_DNA"/>
</dbReference>
<keyword evidence="11" id="KW-1185">Reference proteome</keyword>